<dbReference type="EMBL" id="JBHFEH010000027">
    <property type="protein sequence ID" value="KAL2052410.1"/>
    <property type="molecule type" value="Genomic_DNA"/>
</dbReference>
<dbReference type="PANTHER" id="PTHR10908:SF0">
    <property type="entry name" value="SEROTONIN N-ACETYLTRANSFERASE"/>
    <property type="match status" value="1"/>
</dbReference>
<dbReference type="InterPro" id="IPR000182">
    <property type="entry name" value="GNAT_dom"/>
</dbReference>
<protein>
    <recommendedName>
        <fullName evidence="4">N-acetyltransferase domain-containing protein</fullName>
    </recommendedName>
</protein>
<accession>A0ABR4B485</accession>
<comment type="caution">
    <text evidence="5">The sequence shown here is derived from an EMBL/GenBank/DDBJ whole genome shotgun (WGS) entry which is preliminary data.</text>
</comment>
<evidence type="ECO:0000256" key="3">
    <source>
        <dbReference type="SAM" id="MobiDB-lite"/>
    </source>
</evidence>
<feature type="compositionally biased region" description="Polar residues" evidence="3">
    <location>
        <begin position="20"/>
        <end position="41"/>
    </location>
</feature>
<evidence type="ECO:0000313" key="5">
    <source>
        <dbReference type="EMBL" id="KAL2052410.1"/>
    </source>
</evidence>
<name>A0ABR4B485_9LECA</name>
<dbReference type="PROSITE" id="PS51186">
    <property type="entry name" value="GNAT"/>
    <property type="match status" value="1"/>
</dbReference>
<sequence length="283" mass="30881">MPRDLFSSEQPEEEALVASPESQTPRASDGSDGTSNATGENGYNEFTIHRDETRQGNVLHLRNGRAKEKQMNDLHPYVQTLSISNVEDCVALENAVFPEHERCSREKFIYRLSVCPELCLGLFSTRSSPPTSYTASIYDSAHPPDSATPNLKSVLIAMVIATKVDAPTVTDEAMDISQGWQNSTSPTSGTHGHQEHGRTIAIHSLGVLPAYQGQGLAKTIMKSYEQRMETSGIADRIALLAHDHLVKMYEGLGFENRGKSNAKFGGGGWNALTYEFAEHGPGS</sequence>
<dbReference type="Pfam" id="PF13673">
    <property type="entry name" value="Acetyltransf_10"/>
    <property type="match status" value="1"/>
</dbReference>
<keyword evidence="1" id="KW-0808">Transferase</keyword>
<keyword evidence="6" id="KW-1185">Reference proteome</keyword>
<proteinExistence type="predicted"/>
<dbReference type="PANTHER" id="PTHR10908">
    <property type="entry name" value="SEROTONIN N-ACETYLTRANSFERASE"/>
    <property type="match status" value="1"/>
</dbReference>
<evidence type="ECO:0000256" key="1">
    <source>
        <dbReference type="ARBA" id="ARBA00022679"/>
    </source>
</evidence>
<keyword evidence="2" id="KW-0012">Acyltransferase</keyword>
<dbReference type="InterPro" id="IPR016181">
    <property type="entry name" value="Acyl_CoA_acyltransferase"/>
</dbReference>
<dbReference type="InterPro" id="IPR051635">
    <property type="entry name" value="SNAT-like"/>
</dbReference>
<dbReference type="Proteomes" id="UP001590951">
    <property type="component" value="Unassembled WGS sequence"/>
</dbReference>
<organism evidence="5 6">
    <name type="scientific">Lepraria finkii</name>
    <dbReference type="NCBI Taxonomy" id="1340010"/>
    <lineage>
        <taxon>Eukaryota</taxon>
        <taxon>Fungi</taxon>
        <taxon>Dikarya</taxon>
        <taxon>Ascomycota</taxon>
        <taxon>Pezizomycotina</taxon>
        <taxon>Lecanoromycetes</taxon>
        <taxon>OSLEUM clade</taxon>
        <taxon>Lecanoromycetidae</taxon>
        <taxon>Lecanorales</taxon>
        <taxon>Lecanorineae</taxon>
        <taxon>Stereocaulaceae</taxon>
        <taxon>Lepraria</taxon>
    </lineage>
</organism>
<feature type="region of interest" description="Disordered" evidence="3">
    <location>
        <begin position="1"/>
        <end position="56"/>
    </location>
</feature>
<feature type="domain" description="N-acetyltransferase" evidence="4">
    <location>
        <begin position="189"/>
        <end position="275"/>
    </location>
</feature>
<evidence type="ECO:0000259" key="4">
    <source>
        <dbReference type="PROSITE" id="PS51186"/>
    </source>
</evidence>
<reference evidence="5 6" key="1">
    <citation type="submission" date="2024-09" db="EMBL/GenBank/DDBJ databases">
        <title>Rethinking Asexuality: The Enigmatic Case of Functional Sexual Genes in Lepraria (Stereocaulaceae).</title>
        <authorList>
            <person name="Doellman M."/>
            <person name="Sun Y."/>
            <person name="Barcenas-Pena A."/>
            <person name="Lumbsch H.T."/>
            <person name="Grewe F."/>
        </authorList>
    </citation>
    <scope>NUCLEOTIDE SEQUENCE [LARGE SCALE GENOMIC DNA]</scope>
    <source>
        <strain evidence="5 6">Grewe 0041</strain>
    </source>
</reference>
<dbReference type="SUPFAM" id="SSF55729">
    <property type="entry name" value="Acyl-CoA N-acyltransferases (Nat)"/>
    <property type="match status" value="1"/>
</dbReference>
<dbReference type="CDD" id="cd04301">
    <property type="entry name" value="NAT_SF"/>
    <property type="match status" value="1"/>
</dbReference>
<evidence type="ECO:0000313" key="6">
    <source>
        <dbReference type="Proteomes" id="UP001590951"/>
    </source>
</evidence>
<evidence type="ECO:0000256" key="2">
    <source>
        <dbReference type="ARBA" id="ARBA00023315"/>
    </source>
</evidence>
<dbReference type="Gene3D" id="3.40.630.30">
    <property type="match status" value="1"/>
</dbReference>
<gene>
    <name evidence="5" type="ORF">ABVK25_007282</name>
</gene>